<comment type="catalytic activity">
    <reaction evidence="3">
        <text>a secondary aliphatic amine + O2 + H2O = a primary amine + an aldehyde + H2O2</text>
        <dbReference type="Rhea" id="RHEA:26414"/>
        <dbReference type="ChEBI" id="CHEBI:15377"/>
        <dbReference type="ChEBI" id="CHEBI:15379"/>
        <dbReference type="ChEBI" id="CHEBI:16240"/>
        <dbReference type="ChEBI" id="CHEBI:17478"/>
        <dbReference type="ChEBI" id="CHEBI:58855"/>
        <dbReference type="ChEBI" id="CHEBI:65296"/>
        <dbReference type="EC" id="1.4.3.4"/>
    </reaction>
</comment>
<dbReference type="SUPFAM" id="SSF54373">
    <property type="entry name" value="FAD-linked reductases, C-terminal domain"/>
    <property type="match status" value="1"/>
</dbReference>
<dbReference type="GO" id="GO:0097621">
    <property type="term" value="F:monoamine oxidase activity"/>
    <property type="evidence" value="ECO:0007669"/>
    <property type="project" value="UniProtKB-EC"/>
</dbReference>
<evidence type="ECO:0000256" key="4">
    <source>
        <dbReference type="SAM" id="MobiDB-lite"/>
    </source>
</evidence>
<dbReference type="Proteomes" id="UP000241890">
    <property type="component" value="Unassembled WGS sequence"/>
</dbReference>
<proteinExistence type="inferred from homology"/>
<gene>
    <name evidence="6" type="ORF">FCC1311_091522</name>
</gene>
<dbReference type="PANTHER" id="PTHR43563:SF1">
    <property type="entry name" value="AMINE OXIDASE [FLAVIN-CONTAINING] B"/>
    <property type="match status" value="1"/>
</dbReference>
<protein>
    <recommendedName>
        <fullName evidence="2">monoamine oxidase</fullName>
        <ecNumber evidence="2">1.4.3.4</ecNumber>
    </recommendedName>
</protein>
<evidence type="ECO:0000256" key="1">
    <source>
        <dbReference type="ARBA" id="ARBA00005995"/>
    </source>
</evidence>
<evidence type="ECO:0000256" key="3">
    <source>
        <dbReference type="ARBA" id="ARBA00048448"/>
    </source>
</evidence>
<dbReference type="SUPFAM" id="SSF51905">
    <property type="entry name" value="FAD/NAD(P)-binding domain"/>
    <property type="match status" value="1"/>
</dbReference>
<accession>A0A2R5GPX1</accession>
<dbReference type="PANTHER" id="PTHR43563">
    <property type="entry name" value="AMINE OXIDASE"/>
    <property type="match status" value="1"/>
</dbReference>
<reference evidence="6 7" key="1">
    <citation type="submission" date="2017-12" db="EMBL/GenBank/DDBJ databases">
        <title>Sequencing, de novo assembly and annotation of complete genome of a new Thraustochytrid species, strain FCC1311.</title>
        <authorList>
            <person name="Sedici K."/>
            <person name="Godart F."/>
            <person name="Aiese Cigliano R."/>
            <person name="Sanseverino W."/>
            <person name="Barakat M."/>
            <person name="Ortet P."/>
            <person name="Marechal E."/>
            <person name="Cagnac O."/>
            <person name="Amato A."/>
        </authorList>
    </citation>
    <scope>NUCLEOTIDE SEQUENCE [LARGE SCALE GENOMIC DNA]</scope>
</reference>
<organism evidence="6 7">
    <name type="scientific">Hondaea fermentalgiana</name>
    <dbReference type="NCBI Taxonomy" id="2315210"/>
    <lineage>
        <taxon>Eukaryota</taxon>
        <taxon>Sar</taxon>
        <taxon>Stramenopiles</taxon>
        <taxon>Bigyra</taxon>
        <taxon>Labyrinthulomycetes</taxon>
        <taxon>Thraustochytrida</taxon>
        <taxon>Thraustochytriidae</taxon>
        <taxon>Hondaea</taxon>
    </lineage>
</organism>
<dbReference type="InterPro" id="IPR036188">
    <property type="entry name" value="FAD/NAD-bd_sf"/>
</dbReference>
<sequence length="393" mass="41329">MPNAAMPFSGNKEPSSPSDAVSPLSLPLNTKPGATVAATSAATTLSEAPTEKTRSSSVEALEVPEATSTSSGLNLASDEPDQLMDLSGPSWTWPNNDRELGALVKSLGAKLVPQPAKGAAVLQSKANGVQNMGQGQGPAGPGAYRIEGGAGSLCKRLIEAHKLDVRLLSRVETIEIEADANVVRVSTRGGPVFCASAVVLAVPPRSIAADIGFFPALGDERRKVFQNTQTWMADAGKFCLLFEDKFWQKAGLSGTVFANGLPAPQVWDNSDGAQAALAGFVFGSANLRHLDSESAFAASPLLTQLEQVFGPRVRSYQGLELCAWDRHFPADESASGGNHDYGSSLLQAPHAQRIFFGSTETTPDEHGHMEGAVQAGIRTSQQVLALLRGTPRK</sequence>
<comment type="caution">
    <text evidence="6">The sequence shown here is derived from an EMBL/GenBank/DDBJ whole genome shotgun (WGS) entry which is preliminary data.</text>
</comment>
<dbReference type="InParanoid" id="A0A2R5GPX1"/>
<comment type="similarity">
    <text evidence="1">Belongs to the flavin monoamine oxidase family.</text>
</comment>
<dbReference type="InterPro" id="IPR050703">
    <property type="entry name" value="Flavin_MAO"/>
</dbReference>
<evidence type="ECO:0000313" key="6">
    <source>
        <dbReference type="EMBL" id="GBG32926.1"/>
    </source>
</evidence>
<dbReference type="InterPro" id="IPR002937">
    <property type="entry name" value="Amino_oxidase"/>
</dbReference>
<feature type="domain" description="Amine oxidase" evidence="5">
    <location>
        <begin position="142"/>
        <end position="384"/>
    </location>
</feature>
<dbReference type="EC" id="1.4.3.4" evidence="2"/>
<feature type="region of interest" description="Disordered" evidence="4">
    <location>
        <begin position="1"/>
        <end position="90"/>
    </location>
</feature>
<dbReference type="OrthoDB" id="5046242at2759"/>
<dbReference type="Pfam" id="PF01593">
    <property type="entry name" value="Amino_oxidase"/>
    <property type="match status" value="1"/>
</dbReference>
<feature type="compositionally biased region" description="Low complexity" evidence="4">
    <location>
        <begin position="34"/>
        <end position="48"/>
    </location>
</feature>
<dbReference type="EMBL" id="BEYU01000135">
    <property type="protein sequence ID" value="GBG32926.1"/>
    <property type="molecule type" value="Genomic_DNA"/>
</dbReference>
<dbReference type="AlphaFoldDB" id="A0A2R5GPX1"/>
<keyword evidence="7" id="KW-1185">Reference proteome</keyword>
<evidence type="ECO:0000259" key="5">
    <source>
        <dbReference type="Pfam" id="PF01593"/>
    </source>
</evidence>
<evidence type="ECO:0000313" key="7">
    <source>
        <dbReference type="Proteomes" id="UP000241890"/>
    </source>
</evidence>
<evidence type="ECO:0000256" key="2">
    <source>
        <dbReference type="ARBA" id="ARBA00012804"/>
    </source>
</evidence>
<dbReference type="Gene3D" id="3.50.50.60">
    <property type="entry name" value="FAD/NAD(P)-binding domain"/>
    <property type="match status" value="1"/>
</dbReference>
<name>A0A2R5GPX1_9STRA</name>